<feature type="non-terminal residue" evidence="2">
    <location>
        <position position="1"/>
    </location>
</feature>
<evidence type="ECO:0000256" key="1">
    <source>
        <dbReference type="SAM" id="SignalP"/>
    </source>
</evidence>
<evidence type="ECO:0000313" key="2">
    <source>
        <dbReference type="EMBL" id="CAH1790107.1"/>
    </source>
</evidence>
<reference evidence="2" key="1">
    <citation type="submission" date="2022-03" db="EMBL/GenBank/DDBJ databases">
        <authorList>
            <person name="Martin C."/>
        </authorList>
    </citation>
    <scope>NUCLEOTIDE SEQUENCE</scope>
</reference>
<accession>A0A8S4PA58</accession>
<organism evidence="2 3">
    <name type="scientific">Owenia fusiformis</name>
    <name type="common">Polychaete worm</name>
    <dbReference type="NCBI Taxonomy" id="6347"/>
    <lineage>
        <taxon>Eukaryota</taxon>
        <taxon>Metazoa</taxon>
        <taxon>Spiralia</taxon>
        <taxon>Lophotrochozoa</taxon>
        <taxon>Annelida</taxon>
        <taxon>Polychaeta</taxon>
        <taxon>Sedentaria</taxon>
        <taxon>Canalipalpata</taxon>
        <taxon>Sabellida</taxon>
        <taxon>Oweniida</taxon>
        <taxon>Oweniidae</taxon>
        <taxon>Owenia</taxon>
    </lineage>
</organism>
<feature type="chain" id="PRO_5035848732" evidence="1">
    <location>
        <begin position="21"/>
        <end position="110"/>
    </location>
</feature>
<sequence>MNQATLLTLFLSGFVTLVCLDIVSMATANTCQNTDIVPKLNIIKSKILQKTSLCQGGFKIRINSEVNELSQRVETLLALLDKGVVRWGEWGDWTPCDNTICNIAHRKRLC</sequence>
<evidence type="ECO:0000313" key="3">
    <source>
        <dbReference type="Proteomes" id="UP000749559"/>
    </source>
</evidence>
<keyword evidence="1" id="KW-0732">Signal</keyword>
<comment type="caution">
    <text evidence="2">The sequence shown here is derived from an EMBL/GenBank/DDBJ whole genome shotgun (WGS) entry which is preliminary data.</text>
</comment>
<name>A0A8S4PA58_OWEFU</name>
<dbReference type="AlphaFoldDB" id="A0A8S4PA58"/>
<protein>
    <submittedName>
        <fullName evidence="2">Uncharacterized protein</fullName>
    </submittedName>
</protein>
<proteinExistence type="predicted"/>
<dbReference type="Proteomes" id="UP000749559">
    <property type="component" value="Unassembled WGS sequence"/>
</dbReference>
<keyword evidence="3" id="KW-1185">Reference proteome</keyword>
<dbReference type="EMBL" id="CAIIXF020000007">
    <property type="protein sequence ID" value="CAH1790107.1"/>
    <property type="molecule type" value="Genomic_DNA"/>
</dbReference>
<feature type="signal peptide" evidence="1">
    <location>
        <begin position="1"/>
        <end position="20"/>
    </location>
</feature>
<gene>
    <name evidence="2" type="ORF">OFUS_LOCUS15362</name>
</gene>